<dbReference type="AlphaFoldDB" id="A0A8K0TEW6"/>
<keyword evidence="4" id="KW-1185">Reference proteome</keyword>
<feature type="region of interest" description="Disordered" evidence="1">
    <location>
        <begin position="1"/>
        <end position="27"/>
    </location>
</feature>
<dbReference type="CDD" id="cd15457">
    <property type="entry name" value="NADAR"/>
    <property type="match status" value="1"/>
</dbReference>
<reference evidence="3" key="1">
    <citation type="journal article" date="2021" name="Nat. Commun.">
        <title>Genetic determinants of endophytism in the Arabidopsis root mycobiome.</title>
        <authorList>
            <person name="Mesny F."/>
            <person name="Miyauchi S."/>
            <person name="Thiergart T."/>
            <person name="Pickel B."/>
            <person name="Atanasova L."/>
            <person name="Karlsson M."/>
            <person name="Huettel B."/>
            <person name="Barry K.W."/>
            <person name="Haridas S."/>
            <person name="Chen C."/>
            <person name="Bauer D."/>
            <person name="Andreopoulos W."/>
            <person name="Pangilinan J."/>
            <person name="LaButti K."/>
            <person name="Riley R."/>
            <person name="Lipzen A."/>
            <person name="Clum A."/>
            <person name="Drula E."/>
            <person name="Henrissat B."/>
            <person name="Kohler A."/>
            <person name="Grigoriev I.V."/>
            <person name="Martin F.M."/>
            <person name="Hacquard S."/>
        </authorList>
    </citation>
    <scope>NUCLEOTIDE SEQUENCE</scope>
    <source>
        <strain evidence="3">MPI-CAGE-AT-0016</strain>
    </source>
</reference>
<feature type="domain" description="NADAR" evidence="2">
    <location>
        <begin position="37"/>
        <end position="212"/>
    </location>
</feature>
<dbReference type="NCBIfam" id="TIGR02464">
    <property type="entry name" value="ribofla_fusion"/>
    <property type="match status" value="1"/>
</dbReference>
<evidence type="ECO:0000313" key="4">
    <source>
        <dbReference type="Proteomes" id="UP000813385"/>
    </source>
</evidence>
<dbReference type="Pfam" id="PF08719">
    <property type="entry name" value="NADAR"/>
    <property type="match status" value="1"/>
</dbReference>
<dbReference type="EMBL" id="JAGPXD010000003">
    <property type="protein sequence ID" value="KAH7362300.1"/>
    <property type="molecule type" value="Genomic_DNA"/>
</dbReference>
<evidence type="ECO:0000313" key="3">
    <source>
        <dbReference type="EMBL" id="KAH7362300.1"/>
    </source>
</evidence>
<protein>
    <recommendedName>
        <fullName evidence="2">NADAR domain-containing protein</fullName>
    </recommendedName>
</protein>
<dbReference type="SUPFAM" id="SSF143990">
    <property type="entry name" value="YbiA-like"/>
    <property type="match status" value="1"/>
</dbReference>
<accession>A0A8K0TEW6</accession>
<sequence length="220" mass="25126">MGKSQGKQPSKGIKSKTKTDSKTSGSTFNHPSTPAIFFFKDDELPYGCFCQWYRCNFHDTESGLDFTSAEQWMMWNKAKMADDKDTKREIMKTTSPRKQKGLGREVKGFDPAEWDKIKFDVVVRGNMMKFTQGDDRAYFKFTTDSTDGAEVPPKPLRDILMESGDKYLCEASRFDRVWGIGYSEAEAGQMARSKWGENLLDRALCVVKDRLREEQAGTEV</sequence>
<dbReference type="Proteomes" id="UP000813385">
    <property type="component" value="Unassembled WGS sequence"/>
</dbReference>
<comment type="caution">
    <text evidence="3">The sequence shown here is derived from an EMBL/GenBank/DDBJ whole genome shotgun (WGS) entry which is preliminary data.</text>
</comment>
<dbReference type="InterPro" id="IPR037238">
    <property type="entry name" value="YbiA-like_sf"/>
</dbReference>
<name>A0A8K0TEW6_9PEZI</name>
<evidence type="ECO:0000259" key="2">
    <source>
        <dbReference type="Pfam" id="PF08719"/>
    </source>
</evidence>
<dbReference type="InterPro" id="IPR012816">
    <property type="entry name" value="NADAR"/>
</dbReference>
<dbReference type="Gene3D" id="1.10.357.40">
    <property type="entry name" value="YbiA-like"/>
    <property type="match status" value="1"/>
</dbReference>
<dbReference type="OrthoDB" id="206452at2759"/>
<gene>
    <name evidence="3" type="ORF">B0T11DRAFT_352162</name>
</gene>
<evidence type="ECO:0000256" key="1">
    <source>
        <dbReference type="SAM" id="MobiDB-lite"/>
    </source>
</evidence>
<organism evidence="3 4">
    <name type="scientific">Plectosphaerella cucumerina</name>
    <dbReference type="NCBI Taxonomy" id="40658"/>
    <lineage>
        <taxon>Eukaryota</taxon>
        <taxon>Fungi</taxon>
        <taxon>Dikarya</taxon>
        <taxon>Ascomycota</taxon>
        <taxon>Pezizomycotina</taxon>
        <taxon>Sordariomycetes</taxon>
        <taxon>Hypocreomycetidae</taxon>
        <taxon>Glomerellales</taxon>
        <taxon>Plectosphaerellaceae</taxon>
        <taxon>Plectosphaerella</taxon>
    </lineage>
</organism>
<proteinExistence type="predicted"/>